<dbReference type="Pfam" id="PF19040">
    <property type="entry name" value="SGNH"/>
    <property type="match status" value="1"/>
</dbReference>
<evidence type="ECO:0000259" key="10">
    <source>
        <dbReference type="Pfam" id="PF19040"/>
    </source>
</evidence>
<keyword evidence="7" id="KW-0012">Acyltransferase</keyword>
<keyword evidence="12" id="KW-1185">Reference proteome</keyword>
<dbReference type="RefSeq" id="WP_203708154.1">
    <property type="nucleotide sequence ID" value="NZ_BAAALU010000034.1"/>
</dbReference>
<keyword evidence="3" id="KW-0808">Transferase</keyword>
<evidence type="ECO:0000256" key="8">
    <source>
        <dbReference type="SAM" id="Phobius"/>
    </source>
</evidence>
<evidence type="ECO:0000256" key="7">
    <source>
        <dbReference type="ARBA" id="ARBA00023315"/>
    </source>
</evidence>
<keyword evidence="2" id="KW-1003">Cell membrane</keyword>
<dbReference type="EMBL" id="BONC01000100">
    <property type="protein sequence ID" value="GIF61336.1"/>
    <property type="molecule type" value="Genomic_DNA"/>
</dbReference>
<feature type="domain" description="Acyltransferase 3" evidence="9">
    <location>
        <begin position="46"/>
        <end position="387"/>
    </location>
</feature>
<gene>
    <name evidence="11" type="ORF">Air01nite_74310</name>
</gene>
<keyword evidence="4 8" id="KW-0812">Transmembrane</keyword>
<accession>A0ABQ4CEZ0</accession>
<evidence type="ECO:0000256" key="1">
    <source>
        <dbReference type="ARBA" id="ARBA00004651"/>
    </source>
</evidence>
<name>A0ABQ4CEZ0_9ACTN</name>
<evidence type="ECO:0000313" key="12">
    <source>
        <dbReference type="Proteomes" id="UP000624325"/>
    </source>
</evidence>
<feature type="transmembrane region" description="Helical" evidence="8">
    <location>
        <begin position="367"/>
        <end position="391"/>
    </location>
</feature>
<feature type="transmembrane region" description="Helical" evidence="8">
    <location>
        <begin position="244"/>
        <end position="262"/>
    </location>
</feature>
<feature type="transmembrane region" description="Helical" evidence="8">
    <location>
        <begin position="274"/>
        <end position="296"/>
    </location>
</feature>
<dbReference type="InterPro" id="IPR043968">
    <property type="entry name" value="SGNH"/>
</dbReference>
<organism evidence="11 12">
    <name type="scientific">Asanoa iriomotensis</name>
    <dbReference type="NCBI Taxonomy" id="234613"/>
    <lineage>
        <taxon>Bacteria</taxon>
        <taxon>Bacillati</taxon>
        <taxon>Actinomycetota</taxon>
        <taxon>Actinomycetes</taxon>
        <taxon>Micromonosporales</taxon>
        <taxon>Micromonosporaceae</taxon>
        <taxon>Asanoa</taxon>
    </lineage>
</organism>
<protein>
    <submittedName>
        <fullName evidence="11">Membrane protein</fullName>
    </submittedName>
</protein>
<feature type="transmembrane region" description="Helical" evidence="8">
    <location>
        <begin position="175"/>
        <end position="196"/>
    </location>
</feature>
<feature type="transmembrane region" description="Helical" evidence="8">
    <location>
        <begin position="70"/>
        <end position="90"/>
    </location>
</feature>
<comment type="subcellular location">
    <subcellularLocation>
        <location evidence="1">Cell membrane</location>
        <topology evidence="1">Multi-pass membrane protein</topology>
    </subcellularLocation>
</comment>
<dbReference type="InterPro" id="IPR036514">
    <property type="entry name" value="SGNH_hydro_sf"/>
</dbReference>
<comment type="caution">
    <text evidence="11">The sequence shown here is derived from an EMBL/GenBank/DDBJ whole genome shotgun (WGS) entry which is preliminary data.</text>
</comment>
<dbReference type="InterPro" id="IPR050879">
    <property type="entry name" value="Acyltransferase_3"/>
</dbReference>
<dbReference type="InterPro" id="IPR002656">
    <property type="entry name" value="Acyl_transf_3_dom"/>
</dbReference>
<evidence type="ECO:0000259" key="9">
    <source>
        <dbReference type="Pfam" id="PF01757"/>
    </source>
</evidence>
<evidence type="ECO:0000256" key="3">
    <source>
        <dbReference type="ARBA" id="ARBA00022679"/>
    </source>
</evidence>
<feature type="transmembrane region" description="Helical" evidence="8">
    <location>
        <begin position="111"/>
        <end position="130"/>
    </location>
</feature>
<dbReference type="SUPFAM" id="SSF52266">
    <property type="entry name" value="SGNH hydrolase"/>
    <property type="match status" value="1"/>
</dbReference>
<evidence type="ECO:0000256" key="4">
    <source>
        <dbReference type="ARBA" id="ARBA00022692"/>
    </source>
</evidence>
<reference evidence="11 12" key="1">
    <citation type="submission" date="2021-01" db="EMBL/GenBank/DDBJ databases">
        <title>Whole genome shotgun sequence of Asanoa iriomotensis NBRC 100142.</title>
        <authorList>
            <person name="Komaki H."/>
            <person name="Tamura T."/>
        </authorList>
    </citation>
    <scope>NUCLEOTIDE SEQUENCE [LARGE SCALE GENOMIC DNA]</scope>
    <source>
        <strain evidence="11 12">NBRC 100142</strain>
    </source>
</reference>
<evidence type="ECO:0000256" key="2">
    <source>
        <dbReference type="ARBA" id="ARBA00022475"/>
    </source>
</evidence>
<feature type="domain" description="SGNH" evidence="10">
    <location>
        <begin position="432"/>
        <end position="641"/>
    </location>
</feature>
<feature type="transmembrane region" description="Helical" evidence="8">
    <location>
        <begin position="203"/>
        <end position="224"/>
    </location>
</feature>
<dbReference type="PANTHER" id="PTHR23028:SF53">
    <property type="entry name" value="ACYL_TRANSF_3 DOMAIN-CONTAINING PROTEIN"/>
    <property type="match status" value="1"/>
</dbReference>
<feature type="transmembrane region" description="Helical" evidence="8">
    <location>
        <begin position="302"/>
        <end position="324"/>
    </location>
</feature>
<feature type="transmembrane region" description="Helical" evidence="8">
    <location>
        <begin position="403"/>
        <end position="423"/>
    </location>
</feature>
<dbReference type="Gene3D" id="3.40.50.1110">
    <property type="entry name" value="SGNH hydrolase"/>
    <property type="match status" value="1"/>
</dbReference>
<keyword evidence="5 8" id="KW-1133">Transmembrane helix</keyword>
<evidence type="ECO:0000256" key="5">
    <source>
        <dbReference type="ARBA" id="ARBA00022989"/>
    </source>
</evidence>
<keyword evidence="6 8" id="KW-0472">Membrane</keyword>
<proteinExistence type="predicted"/>
<evidence type="ECO:0000313" key="11">
    <source>
        <dbReference type="EMBL" id="GIF61336.1"/>
    </source>
</evidence>
<dbReference type="Proteomes" id="UP000624325">
    <property type="component" value="Unassembled WGS sequence"/>
</dbReference>
<dbReference type="PANTHER" id="PTHR23028">
    <property type="entry name" value="ACETYLTRANSFERASE"/>
    <property type="match status" value="1"/>
</dbReference>
<dbReference type="Pfam" id="PF01757">
    <property type="entry name" value="Acyl_transf_3"/>
    <property type="match status" value="1"/>
</dbReference>
<sequence length="656" mass="71195">MTAVEQATPWDETAIISKVRRPEPPTPPAVAVAAPGGGRGRQMFFPAVDGLRGLAILSVLLYHTSWFSNGLFGVDVFMVLSGFLITLLLIREAKRTGRIALGDFFRRRFKRLMPGLSITLLVTVALAYVLGGLKEAEQISGKAIASLFQVANWQQIRNSDAYWEGFGRINPLAHMWSLSITEQFYVVWPFVFLLVFWLCRRSVVALTCVLVLLLVASAAVAPLMYDGTNSDRLYLGTETRAVDFVAGAVAAGFAMLLYGRSAERRHGRGPSASSTFLATFVGVITLAALVGVSLYTSDYHEAWLYQGGIAGVAVITAVLIVTLCHERGPLVRVLSFGPLAEIGRISYTMYLLHLPIFWIMQKSSPTITPYALFLIGGLLTWVGAMLMHYTLTERIRLRPWKAVRAVPTALVLTLAIVGGAWYLPAAAQHRMNPGGRPPVLLLGDSLAGDFAEALVSDGRDRYGVVDGSISGCGISGSAAVRPVSGKIWPETKECAIRSTLWRESLRQAEPVLVVAHFGWDAADQFVNGAWTTPCDPAYSKLYKERLDLVVREIRAEVSAPILIMNEQLGTYAAQRSSIACYNKIIEEYAAAGGVSVLDFNGMLCPDKGKKCRDTDAAGKPLSVDGVHFTPEGKAFVAPLLEDLLTAALAPTPTPTK</sequence>
<evidence type="ECO:0000256" key="6">
    <source>
        <dbReference type="ARBA" id="ARBA00023136"/>
    </source>
</evidence>